<dbReference type="Proteomes" id="UP000590623">
    <property type="component" value="Unassembled WGS sequence"/>
</dbReference>
<evidence type="ECO:0000256" key="1">
    <source>
        <dbReference type="ARBA" id="ARBA00004496"/>
    </source>
</evidence>
<name>A0A7L2K5M5_CINMU</name>
<keyword evidence="4" id="KW-0677">Repeat</keyword>
<feature type="non-terminal residue" evidence="5">
    <location>
        <position position="1"/>
    </location>
</feature>
<dbReference type="InterPro" id="IPR050694">
    <property type="entry name" value="LRRC14/PRAME"/>
</dbReference>
<evidence type="ECO:0000313" key="6">
    <source>
        <dbReference type="Proteomes" id="UP000590623"/>
    </source>
</evidence>
<sequence length="82" mass="9288">PELRSLKLWYCEVDLRHPTPDMAKRIRCVSRQLGMLSSLRELNLRSSPLSGNLRHILCDLQAPLESLELGSCSLLPTDLAFL</sequence>
<dbReference type="GO" id="GO:0005737">
    <property type="term" value="C:cytoplasm"/>
    <property type="evidence" value="ECO:0007669"/>
    <property type="project" value="UniProtKB-SubCell"/>
</dbReference>
<dbReference type="PANTHER" id="PTHR14224:SF9">
    <property type="entry name" value="LEUCINE-RICH REPEAT-CONTAINING PROTEIN 14"/>
    <property type="match status" value="1"/>
</dbReference>
<reference evidence="5 6" key="1">
    <citation type="submission" date="2019-09" db="EMBL/GenBank/DDBJ databases">
        <title>Bird 10,000 Genomes (B10K) Project - Family phase.</title>
        <authorList>
            <person name="Zhang G."/>
        </authorList>
    </citation>
    <scope>NUCLEOTIDE SEQUENCE [LARGE SCALE GENOMIC DNA]</scope>
    <source>
        <strain evidence="5">B10K-DU-001-77</strain>
        <tissue evidence="5">Muscle</tissue>
    </source>
</reference>
<dbReference type="PANTHER" id="PTHR14224">
    <property type="entry name" value="SIMILAR TO PREFERENTIALLY EXPRESSED ANTIGEN IN MELANOMA-LIKE 3"/>
    <property type="match status" value="1"/>
</dbReference>
<keyword evidence="2" id="KW-0963">Cytoplasm</keyword>
<dbReference type="Gene3D" id="3.80.10.10">
    <property type="entry name" value="Ribonuclease Inhibitor"/>
    <property type="match status" value="1"/>
</dbReference>
<protein>
    <submittedName>
        <fullName evidence="5">LRC14 protein</fullName>
    </submittedName>
</protein>
<evidence type="ECO:0000313" key="5">
    <source>
        <dbReference type="EMBL" id="NXR29763.1"/>
    </source>
</evidence>
<proteinExistence type="predicted"/>
<keyword evidence="3" id="KW-0433">Leucine-rich repeat</keyword>
<feature type="non-terminal residue" evidence="5">
    <location>
        <position position="82"/>
    </location>
</feature>
<gene>
    <name evidence="5" type="primary">Lrrc14_3</name>
    <name evidence="5" type="ORF">CINMEX_R15186</name>
</gene>
<dbReference type="InterPro" id="IPR032675">
    <property type="entry name" value="LRR_dom_sf"/>
</dbReference>
<keyword evidence="6" id="KW-1185">Reference proteome</keyword>
<dbReference type="SUPFAM" id="SSF52047">
    <property type="entry name" value="RNI-like"/>
    <property type="match status" value="1"/>
</dbReference>
<organism evidence="5 6">
    <name type="scientific">Cinclus mexicanus</name>
    <name type="common">American dipper</name>
    <dbReference type="NCBI Taxonomy" id="161649"/>
    <lineage>
        <taxon>Eukaryota</taxon>
        <taxon>Metazoa</taxon>
        <taxon>Chordata</taxon>
        <taxon>Craniata</taxon>
        <taxon>Vertebrata</taxon>
        <taxon>Euteleostomi</taxon>
        <taxon>Archelosauria</taxon>
        <taxon>Archosauria</taxon>
        <taxon>Dinosauria</taxon>
        <taxon>Saurischia</taxon>
        <taxon>Theropoda</taxon>
        <taxon>Coelurosauria</taxon>
        <taxon>Aves</taxon>
        <taxon>Neognathae</taxon>
        <taxon>Neoaves</taxon>
        <taxon>Telluraves</taxon>
        <taxon>Australaves</taxon>
        <taxon>Passeriformes</taxon>
        <taxon>Cinclidae</taxon>
        <taxon>Cinclus</taxon>
    </lineage>
</organism>
<comment type="subcellular location">
    <subcellularLocation>
        <location evidence="1">Cytoplasm</location>
    </subcellularLocation>
</comment>
<evidence type="ECO:0000256" key="3">
    <source>
        <dbReference type="ARBA" id="ARBA00022614"/>
    </source>
</evidence>
<accession>A0A7L2K5M5</accession>
<dbReference type="AlphaFoldDB" id="A0A7L2K5M5"/>
<comment type="caution">
    <text evidence="5">The sequence shown here is derived from an EMBL/GenBank/DDBJ whole genome shotgun (WGS) entry which is preliminary data.</text>
</comment>
<evidence type="ECO:0000256" key="2">
    <source>
        <dbReference type="ARBA" id="ARBA00022490"/>
    </source>
</evidence>
<dbReference type="EMBL" id="VWYM01028208">
    <property type="protein sequence ID" value="NXR29763.1"/>
    <property type="molecule type" value="Genomic_DNA"/>
</dbReference>
<evidence type="ECO:0000256" key="4">
    <source>
        <dbReference type="ARBA" id="ARBA00022737"/>
    </source>
</evidence>